<dbReference type="InterPro" id="IPR058909">
    <property type="entry name" value="CD_NTase_C"/>
</dbReference>
<feature type="domain" description="cGAS/DncV-like nucleotidyltransferase C-terminal helical" evidence="6">
    <location>
        <begin position="176"/>
        <end position="292"/>
    </location>
</feature>
<evidence type="ECO:0000259" key="6">
    <source>
        <dbReference type="Pfam" id="PF26305"/>
    </source>
</evidence>
<dbReference type="AlphaFoldDB" id="A0A2H0VIQ8"/>
<protein>
    <submittedName>
        <fullName evidence="7">Nucleotidyltransferase</fullName>
    </submittedName>
</protein>
<evidence type="ECO:0000256" key="1">
    <source>
        <dbReference type="ARBA" id="ARBA00022679"/>
    </source>
</evidence>
<name>A0A2H0VIQ8_9BACT</name>
<dbReference type="InterPro" id="IPR002934">
    <property type="entry name" value="Polymerase_NTP_transf_dom"/>
</dbReference>
<dbReference type="GO" id="GO:0051607">
    <property type="term" value="P:defense response to virus"/>
    <property type="evidence" value="ECO:0007669"/>
    <property type="project" value="UniProtKB-KW"/>
</dbReference>
<dbReference type="Pfam" id="PF26305">
    <property type="entry name" value="CD_NTase_C"/>
    <property type="match status" value="1"/>
</dbReference>
<comment type="caution">
    <text evidence="7">The sequence shown here is derived from an EMBL/GenBank/DDBJ whole genome shotgun (WGS) entry which is preliminary data.</text>
</comment>
<keyword evidence="3" id="KW-0547">Nucleotide-binding</keyword>
<evidence type="ECO:0000313" key="8">
    <source>
        <dbReference type="Proteomes" id="UP000230796"/>
    </source>
</evidence>
<sequence length="293" mass="33859">MNVSDDRLALWARPLSETEDAKCVSAREQITQAMRAKFGNSVRVFLQGSYANRTNVRQDSDIDIVVVHTDFYFPDVSLLPQEQQSTYWASFKPATYTYDDFRNEVHTTLLSTFPSMVQPKEKCLKVAGNTTRMNADVIASFTHHRFYSPTDIEHTGIAFNTRSGTRVESFPEQHYDNGVVKNESTGRSYKQVVRILKNVRNALIESRSIDEKLVSSFFIECLVWNVPDEYFEGTSNREIARAVVAKIWHDMRDPNISKDYLEISKLFWLFRGQPRTTAQAEAFMLKAWHYLEP</sequence>
<accession>A0A2H0VIQ8</accession>
<keyword evidence="1 7" id="KW-0808">Transferase</keyword>
<feature type="domain" description="Polymerase nucleotidyl transferase" evidence="5">
    <location>
        <begin position="28"/>
        <end position="71"/>
    </location>
</feature>
<dbReference type="GO" id="GO:0016779">
    <property type="term" value="F:nucleotidyltransferase activity"/>
    <property type="evidence" value="ECO:0007669"/>
    <property type="project" value="InterPro"/>
</dbReference>
<dbReference type="Pfam" id="PF01909">
    <property type="entry name" value="NTP_transf_2"/>
    <property type="match status" value="1"/>
</dbReference>
<keyword evidence="4" id="KW-0051">Antiviral defense</keyword>
<dbReference type="InterPro" id="IPR043519">
    <property type="entry name" value="NT_sf"/>
</dbReference>
<reference evidence="8" key="1">
    <citation type="submission" date="2017-09" db="EMBL/GenBank/DDBJ databases">
        <title>Depth-based differentiation of microbial function through sediment-hosted aquifers and enrichment of novel symbionts in the deep terrestrial subsurface.</title>
        <authorList>
            <person name="Probst A.J."/>
            <person name="Ladd B."/>
            <person name="Jarett J.K."/>
            <person name="Geller-Mcgrath D.E."/>
            <person name="Sieber C.M.K."/>
            <person name="Emerson J.B."/>
            <person name="Anantharaman K."/>
            <person name="Thomas B.C."/>
            <person name="Malmstrom R."/>
            <person name="Stieglmeier M."/>
            <person name="Klingl A."/>
            <person name="Woyke T."/>
            <person name="Ryan C.M."/>
            <person name="Banfield J.F."/>
        </authorList>
    </citation>
    <scope>NUCLEOTIDE SEQUENCE [LARGE SCALE GENOMIC DNA]</scope>
</reference>
<evidence type="ECO:0000259" key="5">
    <source>
        <dbReference type="Pfam" id="PF01909"/>
    </source>
</evidence>
<evidence type="ECO:0000256" key="3">
    <source>
        <dbReference type="ARBA" id="ARBA00022741"/>
    </source>
</evidence>
<dbReference type="Proteomes" id="UP000230796">
    <property type="component" value="Unassembled WGS sequence"/>
</dbReference>
<keyword evidence="2" id="KW-0548">Nucleotidyltransferase</keyword>
<proteinExistence type="predicted"/>
<organism evidence="7 8">
    <name type="scientific">Candidatus Collierbacteria bacterium CG10_big_fil_rev_8_21_14_0_10_44_9</name>
    <dbReference type="NCBI Taxonomy" id="1974535"/>
    <lineage>
        <taxon>Bacteria</taxon>
        <taxon>Candidatus Collieribacteriota</taxon>
    </lineage>
</organism>
<dbReference type="SUPFAM" id="SSF81301">
    <property type="entry name" value="Nucleotidyltransferase"/>
    <property type="match status" value="1"/>
</dbReference>
<evidence type="ECO:0000256" key="4">
    <source>
        <dbReference type="ARBA" id="ARBA00023118"/>
    </source>
</evidence>
<evidence type="ECO:0000256" key="2">
    <source>
        <dbReference type="ARBA" id="ARBA00022695"/>
    </source>
</evidence>
<dbReference type="EMBL" id="PFAF01000035">
    <property type="protein sequence ID" value="PIR98995.1"/>
    <property type="molecule type" value="Genomic_DNA"/>
</dbReference>
<dbReference type="CDD" id="cd05400">
    <property type="entry name" value="NT_2-5OAS_ClassI-CCAase"/>
    <property type="match status" value="1"/>
</dbReference>
<evidence type="ECO:0000313" key="7">
    <source>
        <dbReference type="EMBL" id="PIR98995.1"/>
    </source>
</evidence>
<gene>
    <name evidence="7" type="ORF">COT87_01800</name>
</gene>
<dbReference type="Gene3D" id="3.30.460.10">
    <property type="entry name" value="Beta Polymerase, domain 2"/>
    <property type="match status" value="1"/>
</dbReference>
<dbReference type="InterPro" id="IPR006116">
    <property type="entry name" value="NT_2-5OAS_ClassI-CCAase"/>
</dbReference>